<name>A0A3D8S0N3_9HELO</name>
<proteinExistence type="predicted"/>
<dbReference type="PANTHER" id="PTHR31465">
    <property type="entry name" value="PROTEIN RTA1-RELATED"/>
    <property type="match status" value="1"/>
</dbReference>
<evidence type="ECO:0000313" key="6">
    <source>
        <dbReference type="EMBL" id="RDW79828.1"/>
    </source>
</evidence>
<keyword evidence="2 5" id="KW-0812">Transmembrane</keyword>
<keyword evidence="3 5" id="KW-1133">Transmembrane helix</keyword>
<accession>A0A3D8S0N3</accession>
<evidence type="ECO:0000256" key="4">
    <source>
        <dbReference type="ARBA" id="ARBA00023136"/>
    </source>
</evidence>
<gene>
    <name evidence="6" type="ORF">BP6252_04466</name>
</gene>
<evidence type="ECO:0000256" key="5">
    <source>
        <dbReference type="SAM" id="Phobius"/>
    </source>
</evidence>
<dbReference type="Proteomes" id="UP000256645">
    <property type="component" value="Unassembled WGS sequence"/>
</dbReference>
<dbReference type="STRING" id="1849047.A0A3D8S0N3"/>
<evidence type="ECO:0000313" key="7">
    <source>
        <dbReference type="Proteomes" id="UP000256645"/>
    </source>
</evidence>
<comment type="caution">
    <text evidence="6">The sequence shown here is derived from an EMBL/GenBank/DDBJ whole genome shotgun (WGS) entry which is preliminary data.</text>
</comment>
<feature type="transmembrane region" description="Helical" evidence="5">
    <location>
        <begin position="204"/>
        <end position="227"/>
    </location>
</feature>
<feature type="transmembrane region" description="Helical" evidence="5">
    <location>
        <begin position="123"/>
        <end position="140"/>
    </location>
</feature>
<organism evidence="6 7">
    <name type="scientific">Coleophoma cylindrospora</name>
    <dbReference type="NCBI Taxonomy" id="1849047"/>
    <lineage>
        <taxon>Eukaryota</taxon>
        <taxon>Fungi</taxon>
        <taxon>Dikarya</taxon>
        <taxon>Ascomycota</taxon>
        <taxon>Pezizomycotina</taxon>
        <taxon>Leotiomycetes</taxon>
        <taxon>Helotiales</taxon>
        <taxon>Dermateaceae</taxon>
        <taxon>Coleophoma</taxon>
    </lineage>
</organism>
<keyword evidence="4 5" id="KW-0472">Membrane</keyword>
<dbReference type="InterPro" id="IPR007568">
    <property type="entry name" value="RTA1"/>
</dbReference>
<sequence length="292" mass="32299">MSSDSDTTVNYYKYYHYHPSLAGACVFAALFGVSTIWHLIQITKHRTWYFIPLLVGGIFEVVGYGARGASSAQMLNLTLAPYVIQTLLLLVAPALLAATIYMILGRIIMSVDGESLSLVKKRWLTKIFVTSDVLSFFIQLGGGGLMASSDASSAKLGSHLILGGLLLQIIIFGFFIAVSLVFHLRLRAMPTSQSHNPSLPWKKFLYVVYSTCALIMIRSIVRVAEFIGGFDGRILKHEVYLYVFDAVPMAAVMVIFNIWYPSNFSKQARKAIVDGESVDSSVEFSNVELQSK</sequence>
<dbReference type="AlphaFoldDB" id="A0A3D8S0N3"/>
<evidence type="ECO:0000256" key="1">
    <source>
        <dbReference type="ARBA" id="ARBA00004141"/>
    </source>
</evidence>
<dbReference type="PANTHER" id="PTHR31465:SF1">
    <property type="entry name" value="PROTEIN RTA1-RELATED"/>
    <property type="match status" value="1"/>
</dbReference>
<comment type="subcellular location">
    <subcellularLocation>
        <location evidence="1">Membrane</location>
        <topology evidence="1">Multi-pass membrane protein</topology>
    </subcellularLocation>
</comment>
<dbReference type="OrthoDB" id="3358017at2759"/>
<dbReference type="GO" id="GO:0016020">
    <property type="term" value="C:membrane"/>
    <property type="evidence" value="ECO:0007669"/>
    <property type="project" value="UniProtKB-SubCell"/>
</dbReference>
<protein>
    <recommendedName>
        <fullName evidence="8">RTA1-domain-containing protein</fullName>
    </recommendedName>
</protein>
<dbReference type="EMBL" id="PDLM01000004">
    <property type="protein sequence ID" value="RDW79828.1"/>
    <property type="molecule type" value="Genomic_DNA"/>
</dbReference>
<feature type="transmembrane region" description="Helical" evidence="5">
    <location>
        <begin position="160"/>
        <end position="184"/>
    </location>
</feature>
<feature type="transmembrane region" description="Helical" evidence="5">
    <location>
        <begin position="239"/>
        <end position="260"/>
    </location>
</feature>
<reference evidence="6 7" key="1">
    <citation type="journal article" date="2018" name="IMA Fungus">
        <title>IMA Genome-F 9: Draft genome sequence of Annulohypoxylon stygium, Aspergillus mulundensis, Berkeleyomyces basicola (syn. Thielaviopsis basicola), Ceratocystis smalleyi, two Cercospora beticola strains, Coleophoma cylindrospora, Fusarium fracticaudum, Phialophora cf. hyalina, and Morchella septimelata.</title>
        <authorList>
            <person name="Wingfield B.D."/>
            <person name="Bills G.F."/>
            <person name="Dong Y."/>
            <person name="Huang W."/>
            <person name="Nel W.J."/>
            <person name="Swalarsk-Parry B.S."/>
            <person name="Vaghefi N."/>
            <person name="Wilken P.M."/>
            <person name="An Z."/>
            <person name="de Beer Z.W."/>
            <person name="De Vos L."/>
            <person name="Chen L."/>
            <person name="Duong T.A."/>
            <person name="Gao Y."/>
            <person name="Hammerbacher A."/>
            <person name="Kikkert J.R."/>
            <person name="Li Y."/>
            <person name="Li H."/>
            <person name="Li K."/>
            <person name="Li Q."/>
            <person name="Liu X."/>
            <person name="Ma X."/>
            <person name="Naidoo K."/>
            <person name="Pethybridge S.J."/>
            <person name="Sun J."/>
            <person name="Steenkamp E.T."/>
            <person name="van der Nest M.A."/>
            <person name="van Wyk S."/>
            <person name="Wingfield M.J."/>
            <person name="Xiong C."/>
            <person name="Yue Q."/>
            <person name="Zhang X."/>
        </authorList>
    </citation>
    <scope>NUCLEOTIDE SEQUENCE [LARGE SCALE GENOMIC DNA]</scope>
    <source>
        <strain evidence="6 7">BP6252</strain>
    </source>
</reference>
<evidence type="ECO:0008006" key="8">
    <source>
        <dbReference type="Google" id="ProtNLM"/>
    </source>
</evidence>
<feature type="transmembrane region" description="Helical" evidence="5">
    <location>
        <begin position="47"/>
        <end position="67"/>
    </location>
</feature>
<feature type="transmembrane region" description="Helical" evidence="5">
    <location>
        <begin position="79"/>
        <end position="103"/>
    </location>
</feature>
<dbReference type="Pfam" id="PF04479">
    <property type="entry name" value="RTA1"/>
    <property type="match status" value="1"/>
</dbReference>
<feature type="transmembrane region" description="Helical" evidence="5">
    <location>
        <begin position="20"/>
        <end position="40"/>
    </location>
</feature>
<evidence type="ECO:0000256" key="3">
    <source>
        <dbReference type="ARBA" id="ARBA00022989"/>
    </source>
</evidence>
<evidence type="ECO:0000256" key="2">
    <source>
        <dbReference type="ARBA" id="ARBA00022692"/>
    </source>
</evidence>
<keyword evidence="7" id="KW-1185">Reference proteome</keyword>